<reference evidence="2 3" key="1">
    <citation type="journal article" date="2019" name="Sci. Rep.">
        <title>A high-quality genome of Eragrostis curvula grass provides insights into Poaceae evolution and supports new strategies to enhance forage quality.</title>
        <authorList>
            <person name="Carballo J."/>
            <person name="Santos B.A.C.M."/>
            <person name="Zappacosta D."/>
            <person name="Garbus I."/>
            <person name="Selva J.P."/>
            <person name="Gallo C.A."/>
            <person name="Diaz A."/>
            <person name="Albertini E."/>
            <person name="Caccamo M."/>
            <person name="Echenique V."/>
        </authorList>
    </citation>
    <scope>NUCLEOTIDE SEQUENCE [LARGE SCALE GENOMIC DNA]</scope>
    <source>
        <strain evidence="3">cv. Victoria</strain>
        <tissue evidence="2">Leaf</tissue>
    </source>
</reference>
<evidence type="ECO:0000313" key="2">
    <source>
        <dbReference type="EMBL" id="TVU21731.1"/>
    </source>
</evidence>
<name>A0A5J9UEQ6_9POAL</name>
<dbReference type="EMBL" id="RWGY01000026">
    <property type="protein sequence ID" value="TVU21731.1"/>
    <property type="molecule type" value="Genomic_DNA"/>
</dbReference>
<proteinExistence type="predicted"/>
<feature type="compositionally biased region" description="Basic and acidic residues" evidence="1">
    <location>
        <begin position="1"/>
        <end position="11"/>
    </location>
</feature>
<dbReference type="InterPro" id="IPR025886">
    <property type="entry name" value="PP2-like"/>
</dbReference>
<dbReference type="Pfam" id="PF14299">
    <property type="entry name" value="PP2"/>
    <property type="match status" value="1"/>
</dbReference>
<dbReference type="InterPro" id="IPR052147">
    <property type="entry name" value="PP2-like/Lectin"/>
</dbReference>
<dbReference type="PANTHER" id="PTHR48478:SF1">
    <property type="entry name" value="LECTIN-LIKE"/>
    <property type="match status" value="1"/>
</dbReference>
<dbReference type="Proteomes" id="UP000324897">
    <property type="component" value="Unassembled WGS sequence"/>
</dbReference>
<comment type="caution">
    <text evidence="2">The sequence shown here is derived from an EMBL/GenBank/DDBJ whole genome shotgun (WGS) entry which is preliminary data.</text>
</comment>
<sequence>MGASPSRHEESTASSRVGDGHAVPVATGSSTSGSNQAQSKRAPPPHKFNEIIAQEMTATGIFLAGKTKARTFKCFVDTLWQYYLTKYWVHEKTRGNCFMLFPRALYITWGEDPRYWSWHLLKETSDTEIEAVSLKNVCWLEIHGKLESSHLTPGVTYEVVFEVMLTKQAYGWTVPVNLRLKLPNGTVQERNENLQEKPRGQWLQLKVGEVKAEQGLKGEMEVSLFEYGGQWKKGLFIKGIRITPKEKHLCGMLKDLQTVSEVVSGVRQSKERSSMDNGVRTKPSVK</sequence>
<evidence type="ECO:0000256" key="1">
    <source>
        <dbReference type="SAM" id="MobiDB-lite"/>
    </source>
</evidence>
<dbReference type="OrthoDB" id="533833at2759"/>
<dbReference type="AlphaFoldDB" id="A0A5J9UEQ6"/>
<dbReference type="PANTHER" id="PTHR48478">
    <property type="entry name" value="LECTIN-LIKE"/>
    <property type="match status" value="1"/>
</dbReference>
<keyword evidence="3" id="KW-1185">Reference proteome</keyword>
<feature type="non-terminal residue" evidence="2">
    <location>
        <position position="1"/>
    </location>
</feature>
<feature type="non-terminal residue" evidence="2">
    <location>
        <position position="286"/>
    </location>
</feature>
<protein>
    <submittedName>
        <fullName evidence="2">Uncharacterized protein</fullName>
    </submittedName>
</protein>
<gene>
    <name evidence="2" type="ORF">EJB05_31388</name>
</gene>
<organism evidence="2 3">
    <name type="scientific">Eragrostis curvula</name>
    <name type="common">weeping love grass</name>
    <dbReference type="NCBI Taxonomy" id="38414"/>
    <lineage>
        <taxon>Eukaryota</taxon>
        <taxon>Viridiplantae</taxon>
        <taxon>Streptophyta</taxon>
        <taxon>Embryophyta</taxon>
        <taxon>Tracheophyta</taxon>
        <taxon>Spermatophyta</taxon>
        <taxon>Magnoliopsida</taxon>
        <taxon>Liliopsida</taxon>
        <taxon>Poales</taxon>
        <taxon>Poaceae</taxon>
        <taxon>PACMAD clade</taxon>
        <taxon>Chloridoideae</taxon>
        <taxon>Eragrostideae</taxon>
        <taxon>Eragrostidinae</taxon>
        <taxon>Eragrostis</taxon>
    </lineage>
</organism>
<feature type="region of interest" description="Disordered" evidence="1">
    <location>
        <begin position="267"/>
        <end position="286"/>
    </location>
</feature>
<dbReference type="GO" id="GO:0030246">
    <property type="term" value="F:carbohydrate binding"/>
    <property type="evidence" value="ECO:0007669"/>
    <property type="project" value="InterPro"/>
</dbReference>
<accession>A0A5J9UEQ6</accession>
<feature type="region of interest" description="Disordered" evidence="1">
    <location>
        <begin position="1"/>
        <end position="44"/>
    </location>
</feature>
<evidence type="ECO:0000313" key="3">
    <source>
        <dbReference type="Proteomes" id="UP000324897"/>
    </source>
</evidence>
<dbReference type="Gramene" id="TVU21731">
    <property type="protein sequence ID" value="TVU21731"/>
    <property type="gene ID" value="EJB05_31388"/>
</dbReference>
<feature type="compositionally biased region" description="Polar residues" evidence="1">
    <location>
        <begin position="27"/>
        <end position="39"/>
    </location>
</feature>